<protein>
    <recommendedName>
        <fullName evidence="6">Pilus assembly protein PilO</fullName>
    </recommendedName>
</protein>
<gene>
    <name evidence="4" type="ORF">H8Z82_03775</name>
</gene>
<feature type="coiled-coil region" evidence="1">
    <location>
        <begin position="139"/>
        <end position="166"/>
    </location>
</feature>
<name>A0ABR7IFN3_9FIRM</name>
<accession>A0ABR7IFN3</accession>
<feature type="region of interest" description="Disordered" evidence="2">
    <location>
        <begin position="264"/>
        <end position="310"/>
    </location>
</feature>
<evidence type="ECO:0008006" key="6">
    <source>
        <dbReference type="Google" id="ProtNLM"/>
    </source>
</evidence>
<feature type="compositionally biased region" description="Low complexity" evidence="2">
    <location>
        <begin position="280"/>
        <end position="297"/>
    </location>
</feature>
<keyword evidence="3" id="KW-0472">Membrane</keyword>
<feature type="transmembrane region" description="Helical" evidence="3">
    <location>
        <begin position="10"/>
        <end position="28"/>
    </location>
</feature>
<keyword evidence="5" id="KW-1185">Reference proteome</keyword>
<evidence type="ECO:0000256" key="2">
    <source>
        <dbReference type="SAM" id="MobiDB-lite"/>
    </source>
</evidence>
<feature type="compositionally biased region" description="Polar residues" evidence="2">
    <location>
        <begin position="298"/>
        <end position="310"/>
    </location>
</feature>
<feature type="compositionally biased region" description="Basic residues" evidence="2">
    <location>
        <begin position="268"/>
        <end position="279"/>
    </location>
</feature>
<comment type="caution">
    <text evidence="4">The sequence shown here is derived from an EMBL/GenBank/DDBJ whole genome shotgun (WGS) entry which is preliminary data.</text>
</comment>
<evidence type="ECO:0000256" key="3">
    <source>
        <dbReference type="SAM" id="Phobius"/>
    </source>
</evidence>
<keyword evidence="3" id="KW-0812">Transmembrane</keyword>
<sequence length="310" mass="33914">MNLSMREKKILLMFLGVLLFVCGFWFGYKPQMEEAENIQMSNSSLQSRLNDLLSLAENRDKYISETQSIEEELNKYSSNFPADVKAEDGIVLAQNMENTLDMEISNVGLGEKSFVASLDGGTEGDLVNVADETLSEQANAQTQSQIDDIEGTNTQEEQELQNASDAEVANQNAISQNPVLYRTQNSMQFTGTYASLKDAVSYLADQTGRMTLDNVSASFDSTTGNLTGTIVVNMFSMTGTGNTYSEPDAGSVSYGTDNIFGTIEQSKKSKKKNTNKAKKAQTQETDSQTTDQASQETGSENPTDNSVQKQ</sequence>
<evidence type="ECO:0000256" key="1">
    <source>
        <dbReference type="SAM" id="Coils"/>
    </source>
</evidence>
<dbReference type="EMBL" id="JACOQG010000003">
    <property type="protein sequence ID" value="MBC5778791.1"/>
    <property type="molecule type" value="Genomic_DNA"/>
</dbReference>
<keyword evidence="1" id="KW-0175">Coiled coil</keyword>
<dbReference type="RefSeq" id="WP_186994294.1">
    <property type="nucleotide sequence ID" value="NZ_JACOQG010000003.1"/>
</dbReference>
<dbReference type="Proteomes" id="UP000649826">
    <property type="component" value="Unassembled WGS sequence"/>
</dbReference>
<keyword evidence="3" id="KW-1133">Transmembrane helix</keyword>
<proteinExistence type="predicted"/>
<evidence type="ECO:0000313" key="5">
    <source>
        <dbReference type="Proteomes" id="UP000649826"/>
    </source>
</evidence>
<reference evidence="4 5" key="1">
    <citation type="submission" date="2020-08" db="EMBL/GenBank/DDBJ databases">
        <title>Genome public.</title>
        <authorList>
            <person name="Liu C."/>
            <person name="Sun Q."/>
        </authorList>
    </citation>
    <scope>NUCLEOTIDE SEQUENCE [LARGE SCALE GENOMIC DNA]</scope>
    <source>
        <strain evidence="4 5">M29</strain>
    </source>
</reference>
<organism evidence="4 5">
    <name type="scientific">Blautia difficilis</name>
    <dbReference type="NCBI Taxonomy" id="2763027"/>
    <lineage>
        <taxon>Bacteria</taxon>
        <taxon>Bacillati</taxon>
        <taxon>Bacillota</taxon>
        <taxon>Clostridia</taxon>
        <taxon>Lachnospirales</taxon>
        <taxon>Lachnospiraceae</taxon>
        <taxon>Blautia</taxon>
    </lineage>
</organism>
<evidence type="ECO:0000313" key="4">
    <source>
        <dbReference type="EMBL" id="MBC5778791.1"/>
    </source>
</evidence>